<comment type="caution">
    <text evidence="11">The sequence shown here is derived from an EMBL/GenBank/DDBJ whole genome shotgun (WGS) entry which is preliminary data.</text>
</comment>
<dbReference type="PANTHER" id="PTHR21666:SF288">
    <property type="entry name" value="CELL DIVISION PROTEIN YTFB"/>
    <property type="match status" value="1"/>
</dbReference>
<evidence type="ECO:0000259" key="10">
    <source>
        <dbReference type="Pfam" id="PF19425"/>
    </source>
</evidence>
<evidence type="ECO:0000256" key="7">
    <source>
        <dbReference type="ARBA" id="ARBA00023049"/>
    </source>
</evidence>
<dbReference type="Gene3D" id="3.10.450.350">
    <property type="match status" value="2"/>
</dbReference>
<evidence type="ECO:0000259" key="9">
    <source>
        <dbReference type="Pfam" id="PF04225"/>
    </source>
</evidence>
<name>A0ABP3NYQ7_9GAMM</name>
<dbReference type="EMBL" id="BAAAEO010000004">
    <property type="protein sequence ID" value="GAA0556631.1"/>
    <property type="molecule type" value="Genomic_DNA"/>
</dbReference>
<feature type="domain" description="Opacity-associated protein A LysM-like" evidence="9">
    <location>
        <begin position="82"/>
        <end position="165"/>
    </location>
</feature>
<keyword evidence="12" id="KW-1185">Reference proteome</keyword>
<dbReference type="RefSeq" id="WP_226767679.1">
    <property type="nucleotide sequence ID" value="NZ_BAAAEO010000004.1"/>
</dbReference>
<dbReference type="PANTHER" id="PTHR21666">
    <property type="entry name" value="PEPTIDASE-RELATED"/>
    <property type="match status" value="1"/>
</dbReference>
<proteinExistence type="predicted"/>
<evidence type="ECO:0000256" key="2">
    <source>
        <dbReference type="ARBA" id="ARBA00004196"/>
    </source>
</evidence>
<organism evidence="11 12">
    <name type="scientific">Rheinheimera aquimaris</name>
    <dbReference type="NCBI Taxonomy" id="412437"/>
    <lineage>
        <taxon>Bacteria</taxon>
        <taxon>Pseudomonadati</taxon>
        <taxon>Pseudomonadota</taxon>
        <taxon>Gammaproteobacteria</taxon>
        <taxon>Chromatiales</taxon>
        <taxon>Chromatiaceae</taxon>
        <taxon>Rheinheimera</taxon>
    </lineage>
</organism>
<dbReference type="SUPFAM" id="SSF51261">
    <property type="entry name" value="Duplicated hybrid motif"/>
    <property type="match status" value="1"/>
</dbReference>
<keyword evidence="6" id="KW-0862">Zinc</keyword>
<dbReference type="Pfam" id="PF01551">
    <property type="entry name" value="Peptidase_M23"/>
    <property type="match status" value="1"/>
</dbReference>
<accession>A0ABP3NYQ7</accession>
<evidence type="ECO:0000256" key="5">
    <source>
        <dbReference type="ARBA" id="ARBA00022801"/>
    </source>
</evidence>
<keyword evidence="7" id="KW-0482">Metalloprotease</keyword>
<dbReference type="Gene3D" id="2.70.70.10">
    <property type="entry name" value="Glucose Permease (Domain IIA)"/>
    <property type="match status" value="1"/>
</dbReference>
<evidence type="ECO:0000313" key="12">
    <source>
        <dbReference type="Proteomes" id="UP001501169"/>
    </source>
</evidence>
<reference evidence="12" key="1">
    <citation type="journal article" date="2019" name="Int. J. Syst. Evol. Microbiol.">
        <title>The Global Catalogue of Microorganisms (GCM) 10K type strain sequencing project: providing services to taxonomists for standard genome sequencing and annotation.</title>
        <authorList>
            <consortium name="The Broad Institute Genomics Platform"/>
            <consortium name="The Broad Institute Genome Sequencing Center for Infectious Disease"/>
            <person name="Wu L."/>
            <person name="Ma J."/>
        </authorList>
    </citation>
    <scope>NUCLEOTIDE SEQUENCE [LARGE SCALE GENOMIC DNA]</scope>
    <source>
        <strain evidence="12">JCM 14331</strain>
    </source>
</reference>
<evidence type="ECO:0000259" key="8">
    <source>
        <dbReference type="Pfam" id="PF01551"/>
    </source>
</evidence>
<protein>
    <submittedName>
        <fullName evidence="11">Peptidoglycan DD-metalloendopeptidase family protein</fullName>
    </submittedName>
</protein>
<evidence type="ECO:0000256" key="4">
    <source>
        <dbReference type="ARBA" id="ARBA00022723"/>
    </source>
</evidence>
<dbReference type="InterPro" id="IPR007340">
    <property type="entry name" value="LysM_Opacity-associatedA"/>
</dbReference>
<keyword evidence="5" id="KW-0378">Hydrolase</keyword>
<dbReference type="InterPro" id="IPR045834">
    <property type="entry name" value="Csd3_N2"/>
</dbReference>
<evidence type="ECO:0000256" key="6">
    <source>
        <dbReference type="ARBA" id="ARBA00022833"/>
    </source>
</evidence>
<evidence type="ECO:0000313" key="11">
    <source>
        <dbReference type="EMBL" id="GAA0556631.1"/>
    </source>
</evidence>
<dbReference type="InterPro" id="IPR016047">
    <property type="entry name" value="M23ase_b-sheet_dom"/>
</dbReference>
<gene>
    <name evidence="11" type="ORF">GCM10009098_25630</name>
</gene>
<evidence type="ECO:0000256" key="3">
    <source>
        <dbReference type="ARBA" id="ARBA00022670"/>
    </source>
</evidence>
<dbReference type="InterPro" id="IPR011055">
    <property type="entry name" value="Dup_hybrid_motif"/>
</dbReference>
<dbReference type="Pfam" id="PF19425">
    <property type="entry name" value="Csd3_N2"/>
    <property type="match status" value="1"/>
</dbReference>
<feature type="domain" description="M23ase beta-sheet core" evidence="8">
    <location>
        <begin position="305"/>
        <end position="399"/>
    </location>
</feature>
<keyword evidence="3" id="KW-0645">Protease</keyword>
<comment type="cofactor">
    <cofactor evidence="1">
        <name>Zn(2+)</name>
        <dbReference type="ChEBI" id="CHEBI:29105"/>
    </cofactor>
</comment>
<keyword evidence="4" id="KW-0479">Metal-binding</keyword>
<sequence>MRQFITKIPTQHRVLIAATSVFLSVILLFPSEQASASKGSKSDSLEIGKRYSLNVPQQEDVVDQEQAIADLPALPEEDVSLNWSVLQVQKGDALSALFKKANVSQQVMLDVLALGNSVKTLTRLFPGEQLEFGLNAEGELQELRYALNHLSTLRISRTSDGSFIAEELKKEVELRSQFANAEIRSNFWSAGIEAGLTEAQIMSLAGIFGWDIDFGLDIRAGDSFSVLYETQYVDGEFISNGNIVAAQFSNQGHLYQAVRHTDGNYYKPDGASMRQAFLRAPVSFQYVSSNFNPKRLHPVLKTVRPHNGVDYVAPVGTPIMAAGDGRVIASAYNNLNGHYVFVQHANNIVTKYLHLSKRLVAKGDKVRQGEAIGRLGSTGRVTGAHLHYEFLVAGVHRNPRTVKLPQATPLQGQEKNLFTAQAQQILAQLQTNERVLLAKTTDTPVATAAP</sequence>
<dbReference type="InterPro" id="IPR050570">
    <property type="entry name" value="Cell_wall_metabolism_enzyme"/>
</dbReference>
<feature type="domain" description="Csd3-like second N-terminal" evidence="10">
    <location>
        <begin position="176"/>
        <end position="293"/>
    </location>
</feature>
<dbReference type="Proteomes" id="UP001501169">
    <property type="component" value="Unassembled WGS sequence"/>
</dbReference>
<dbReference type="Pfam" id="PF04225">
    <property type="entry name" value="LysM_OapA"/>
    <property type="match status" value="1"/>
</dbReference>
<evidence type="ECO:0000256" key="1">
    <source>
        <dbReference type="ARBA" id="ARBA00001947"/>
    </source>
</evidence>
<comment type="subcellular location">
    <subcellularLocation>
        <location evidence="2">Cell envelope</location>
    </subcellularLocation>
</comment>
<dbReference type="CDD" id="cd12797">
    <property type="entry name" value="M23_peptidase"/>
    <property type="match status" value="1"/>
</dbReference>